<proteinExistence type="predicted"/>
<keyword evidence="2" id="KW-1185">Reference proteome</keyword>
<sequence>MSDQEIISLIKSLAKQGKYFLRLHARQRMTDRNITTADIEDILINVNRILRVDTDNPDGITSYKVEGGIHSHRLAIKFDEENAIIIITVMDKR</sequence>
<dbReference type="InterPro" id="IPR025354">
    <property type="entry name" value="DUF4258"/>
</dbReference>
<dbReference type="AlphaFoldDB" id="A0A7X3IJP6"/>
<organism evidence="1 2">
    <name type="scientific">Paenibacillus dendrobii</name>
    <dbReference type="NCBI Taxonomy" id="2691084"/>
    <lineage>
        <taxon>Bacteria</taxon>
        <taxon>Bacillati</taxon>
        <taxon>Bacillota</taxon>
        <taxon>Bacilli</taxon>
        <taxon>Bacillales</taxon>
        <taxon>Paenibacillaceae</taxon>
        <taxon>Paenibacillus</taxon>
    </lineage>
</organism>
<dbReference type="RefSeq" id="WP_160498556.1">
    <property type="nucleotide sequence ID" value="NZ_WUBI01000002.1"/>
</dbReference>
<dbReference type="Proteomes" id="UP000460318">
    <property type="component" value="Unassembled WGS sequence"/>
</dbReference>
<dbReference type="EMBL" id="WUBI01000002">
    <property type="protein sequence ID" value="MWV44950.1"/>
    <property type="molecule type" value="Genomic_DNA"/>
</dbReference>
<accession>A0A7X3IJP6</accession>
<name>A0A7X3IJP6_9BACL</name>
<gene>
    <name evidence="1" type="ORF">GRF59_15110</name>
</gene>
<comment type="caution">
    <text evidence="1">The sequence shown here is derived from an EMBL/GenBank/DDBJ whole genome shotgun (WGS) entry which is preliminary data.</text>
</comment>
<evidence type="ECO:0000313" key="2">
    <source>
        <dbReference type="Proteomes" id="UP000460318"/>
    </source>
</evidence>
<reference evidence="1 2" key="1">
    <citation type="submission" date="2019-12" db="EMBL/GenBank/DDBJ databases">
        <title>Paenibacillus sp. nov., an endophytic bacterium isolated from the stem of Dendrobium.</title>
        <authorList>
            <person name="Zhao R."/>
        </authorList>
    </citation>
    <scope>NUCLEOTIDE SEQUENCE [LARGE SCALE GENOMIC DNA]</scope>
    <source>
        <strain evidence="1 2">HJL G12</strain>
    </source>
</reference>
<evidence type="ECO:0000313" key="1">
    <source>
        <dbReference type="EMBL" id="MWV44950.1"/>
    </source>
</evidence>
<protein>
    <submittedName>
        <fullName evidence="1">DUF4258 domain-containing protein</fullName>
    </submittedName>
</protein>
<dbReference type="Pfam" id="PF14076">
    <property type="entry name" value="DUF4258"/>
    <property type="match status" value="1"/>
</dbReference>